<keyword evidence="1" id="KW-0175">Coiled coil</keyword>
<evidence type="ECO:0000256" key="2">
    <source>
        <dbReference type="SAM" id="MobiDB-lite"/>
    </source>
</evidence>
<protein>
    <recommendedName>
        <fullName evidence="5">Secreted protein</fullName>
    </recommendedName>
</protein>
<evidence type="ECO:0000313" key="4">
    <source>
        <dbReference type="Proteomes" id="UP000021053"/>
    </source>
</evidence>
<gene>
    <name evidence="3" type="ORF">CryarDRAFT_1328</name>
</gene>
<name>A0A010ZST9_9ACTN</name>
<evidence type="ECO:0000313" key="3">
    <source>
        <dbReference type="EMBL" id="EXG80262.1"/>
    </source>
</evidence>
<comment type="caution">
    <text evidence="3">The sequence shown here is derived from an EMBL/GenBank/DDBJ whole genome shotgun (WGS) entry which is preliminary data.</text>
</comment>
<reference evidence="3 4" key="1">
    <citation type="submission" date="2013-07" db="EMBL/GenBank/DDBJ databases">
        <authorList>
            <consortium name="DOE Joint Genome Institute"/>
            <person name="Eisen J."/>
            <person name="Huntemann M."/>
            <person name="Han J."/>
            <person name="Chen A."/>
            <person name="Kyrpides N."/>
            <person name="Mavromatis K."/>
            <person name="Markowitz V."/>
            <person name="Palaniappan K."/>
            <person name="Ivanova N."/>
            <person name="Schaumberg A."/>
            <person name="Pati A."/>
            <person name="Liolios K."/>
            <person name="Nordberg H.P."/>
            <person name="Cantor M.N."/>
            <person name="Hua S.X."/>
            <person name="Woyke T."/>
        </authorList>
    </citation>
    <scope>NUCLEOTIDE SEQUENCE [LARGE SCALE GENOMIC DNA]</scope>
    <source>
        <strain evidence="3 4">DSM 44712</strain>
    </source>
</reference>
<organism evidence="3 4">
    <name type="scientific">Cryptosporangium arvum DSM 44712</name>
    <dbReference type="NCBI Taxonomy" id="927661"/>
    <lineage>
        <taxon>Bacteria</taxon>
        <taxon>Bacillati</taxon>
        <taxon>Actinomycetota</taxon>
        <taxon>Actinomycetes</taxon>
        <taxon>Cryptosporangiales</taxon>
        <taxon>Cryptosporangiaceae</taxon>
        <taxon>Cryptosporangium</taxon>
    </lineage>
</organism>
<feature type="coiled-coil region" evidence="1">
    <location>
        <begin position="201"/>
        <end position="228"/>
    </location>
</feature>
<dbReference type="OrthoDB" id="4331351at2"/>
<dbReference type="Proteomes" id="UP000021053">
    <property type="component" value="Unassembled WGS sequence"/>
</dbReference>
<dbReference type="HOGENOM" id="CLU_060254_0_0_11"/>
<feature type="region of interest" description="Disordered" evidence="2">
    <location>
        <begin position="141"/>
        <end position="185"/>
    </location>
</feature>
<feature type="compositionally biased region" description="Low complexity" evidence="2">
    <location>
        <begin position="144"/>
        <end position="172"/>
    </location>
</feature>
<evidence type="ECO:0008006" key="5">
    <source>
        <dbReference type="Google" id="ProtNLM"/>
    </source>
</evidence>
<feature type="coiled-coil region" evidence="1">
    <location>
        <begin position="65"/>
        <end position="92"/>
    </location>
</feature>
<evidence type="ECO:0000256" key="1">
    <source>
        <dbReference type="SAM" id="Coils"/>
    </source>
</evidence>
<dbReference type="AlphaFoldDB" id="A0A010ZST9"/>
<keyword evidence="4" id="KW-1185">Reference proteome</keyword>
<dbReference type="PATRIC" id="fig|927661.3.peg.1308"/>
<dbReference type="RefSeq" id="WP_035849079.1">
    <property type="nucleotide sequence ID" value="NZ_KK073874.1"/>
</dbReference>
<proteinExistence type="predicted"/>
<accession>A0A010ZST9</accession>
<sequence length="277" mass="28077">MRGKGRSGWTLGVAIGGTALALTGAALVGTSSASEEASSASSASVGTISCPDVEGKLPAVPASAQAEVDRNLQLLQTQISEAQNRLETTVGQGGKNFVQNAILGPLADKRKSTIDRIEISIGRTAARPDLGADALSVCSVQNGDAPSADPANEAPPAEAPEAPETSAPPADGGDNGGNSAGQQISCPDVESQLPAIPAQAQAEVERNLALLDTQINEAENRLVTSEGEGGANFVQNAILGPLADKRVATINRMQTAIGRNAPRPNLDVESLSVCSLA</sequence>
<dbReference type="EMBL" id="JFBT01000001">
    <property type="protein sequence ID" value="EXG80262.1"/>
    <property type="molecule type" value="Genomic_DNA"/>
</dbReference>